<sequence length="188" mass="20742">MRLVSAITQRNKLIRLGFEGFGINALDKSFFEPLTEYYSNVITQEQELTATSSSSFGSCGLKSLQIIYCHGLTSKALQHVAKMKTLQKLTIILSPLNTHTKKNILSSNLSANPIDGFTRELTAGGEEKVLPLLSYLELVNVILSDQAIQDIIACKSLKTLLVEQARGFSKTGERLLKKHIESLSSNNI</sequence>
<proteinExistence type="predicted"/>
<name>A0AAD5KVF7_9FUNG</name>
<organism evidence="1 2">
    <name type="scientific">Phascolomyces articulosus</name>
    <dbReference type="NCBI Taxonomy" id="60185"/>
    <lineage>
        <taxon>Eukaryota</taxon>
        <taxon>Fungi</taxon>
        <taxon>Fungi incertae sedis</taxon>
        <taxon>Mucoromycota</taxon>
        <taxon>Mucoromycotina</taxon>
        <taxon>Mucoromycetes</taxon>
        <taxon>Mucorales</taxon>
        <taxon>Lichtheimiaceae</taxon>
        <taxon>Phascolomyces</taxon>
    </lineage>
</organism>
<protein>
    <submittedName>
        <fullName evidence="1">Uncharacterized protein</fullName>
    </submittedName>
</protein>
<dbReference type="Gene3D" id="3.80.10.10">
    <property type="entry name" value="Ribonuclease Inhibitor"/>
    <property type="match status" value="1"/>
</dbReference>
<dbReference type="InterPro" id="IPR032675">
    <property type="entry name" value="LRR_dom_sf"/>
</dbReference>
<dbReference type="EMBL" id="JAIXMP010000002">
    <property type="protein sequence ID" value="KAI9276785.1"/>
    <property type="molecule type" value="Genomic_DNA"/>
</dbReference>
<keyword evidence="2" id="KW-1185">Reference proteome</keyword>
<dbReference type="AlphaFoldDB" id="A0AAD5KVF7"/>
<gene>
    <name evidence="1" type="ORF">BDA99DRAFT_494138</name>
</gene>
<dbReference type="Proteomes" id="UP001209540">
    <property type="component" value="Unassembled WGS sequence"/>
</dbReference>
<reference evidence="1" key="1">
    <citation type="journal article" date="2022" name="IScience">
        <title>Evolution of zygomycete secretomes and the origins of terrestrial fungal ecologies.</title>
        <authorList>
            <person name="Chang Y."/>
            <person name="Wang Y."/>
            <person name="Mondo S."/>
            <person name="Ahrendt S."/>
            <person name="Andreopoulos W."/>
            <person name="Barry K."/>
            <person name="Beard J."/>
            <person name="Benny G.L."/>
            <person name="Blankenship S."/>
            <person name="Bonito G."/>
            <person name="Cuomo C."/>
            <person name="Desiro A."/>
            <person name="Gervers K.A."/>
            <person name="Hundley H."/>
            <person name="Kuo A."/>
            <person name="LaButti K."/>
            <person name="Lang B.F."/>
            <person name="Lipzen A."/>
            <person name="O'Donnell K."/>
            <person name="Pangilinan J."/>
            <person name="Reynolds N."/>
            <person name="Sandor L."/>
            <person name="Smith M.E."/>
            <person name="Tsang A."/>
            <person name="Grigoriev I.V."/>
            <person name="Stajich J.E."/>
            <person name="Spatafora J.W."/>
        </authorList>
    </citation>
    <scope>NUCLEOTIDE SEQUENCE</scope>
    <source>
        <strain evidence="1">RSA 2281</strain>
    </source>
</reference>
<accession>A0AAD5KVF7</accession>
<dbReference type="SUPFAM" id="SSF52047">
    <property type="entry name" value="RNI-like"/>
    <property type="match status" value="1"/>
</dbReference>
<reference evidence="1" key="2">
    <citation type="submission" date="2023-02" db="EMBL/GenBank/DDBJ databases">
        <authorList>
            <consortium name="DOE Joint Genome Institute"/>
            <person name="Mondo S.J."/>
            <person name="Chang Y."/>
            <person name="Wang Y."/>
            <person name="Ahrendt S."/>
            <person name="Andreopoulos W."/>
            <person name="Barry K."/>
            <person name="Beard J."/>
            <person name="Benny G.L."/>
            <person name="Blankenship S."/>
            <person name="Bonito G."/>
            <person name="Cuomo C."/>
            <person name="Desiro A."/>
            <person name="Gervers K.A."/>
            <person name="Hundley H."/>
            <person name="Kuo A."/>
            <person name="LaButti K."/>
            <person name="Lang B.F."/>
            <person name="Lipzen A."/>
            <person name="O'Donnell K."/>
            <person name="Pangilinan J."/>
            <person name="Reynolds N."/>
            <person name="Sandor L."/>
            <person name="Smith M.W."/>
            <person name="Tsang A."/>
            <person name="Grigoriev I.V."/>
            <person name="Stajich J.E."/>
            <person name="Spatafora J.W."/>
        </authorList>
    </citation>
    <scope>NUCLEOTIDE SEQUENCE</scope>
    <source>
        <strain evidence="1">RSA 2281</strain>
    </source>
</reference>
<evidence type="ECO:0000313" key="2">
    <source>
        <dbReference type="Proteomes" id="UP001209540"/>
    </source>
</evidence>
<evidence type="ECO:0000313" key="1">
    <source>
        <dbReference type="EMBL" id="KAI9276785.1"/>
    </source>
</evidence>
<comment type="caution">
    <text evidence="1">The sequence shown here is derived from an EMBL/GenBank/DDBJ whole genome shotgun (WGS) entry which is preliminary data.</text>
</comment>